<dbReference type="OrthoDB" id="4867150at2"/>
<protein>
    <submittedName>
        <fullName evidence="1">Uncharacterized protein</fullName>
    </submittedName>
</protein>
<sequence length="154" mass="16123">MGTYSEEESDAIRGGLMAAVALVSKTDSGFIAMFKESAAAGKTVQSLPADLKEIFSEFDIPRVKRGGELELLREAVRIADSKDSATGQAYRDAVREATSAAAEASKGISDVEQGVLDQIEAIVSEKLAASTTYLVEPDSLTSPGVVEDSSASSE</sequence>
<dbReference type="RefSeq" id="WP_073716101.1">
    <property type="nucleotide sequence ID" value="NZ_MQVR01000015.1"/>
</dbReference>
<gene>
    <name evidence="1" type="ORF">BSZ39_04015</name>
</gene>
<evidence type="ECO:0000313" key="2">
    <source>
        <dbReference type="Proteomes" id="UP000185628"/>
    </source>
</evidence>
<name>A0A1Q5Q3S1_9ACTO</name>
<organism evidence="1 2">
    <name type="scientific">Bowdeniella nasicola</name>
    <dbReference type="NCBI Taxonomy" id="208480"/>
    <lineage>
        <taxon>Bacteria</taxon>
        <taxon>Bacillati</taxon>
        <taxon>Actinomycetota</taxon>
        <taxon>Actinomycetes</taxon>
        <taxon>Actinomycetales</taxon>
        <taxon>Actinomycetaceae</taxon>
        <taxon>Bowdeniella</taxon>
    </lineage>
</organism>
<dbReference type="Proteomes" id="UP000185628">
    <property type="component" value="Unassembled WGS sequence"/>
</dbReference>
<evidence type="ECO:0000313" key="1">
    <source>
        <dbReference type="EMBL" id="OKL54473.1"/>
    </source>
</evidence>
<reference evidence="2" key="1">
    <citation type="submission" date="2016-12" db="EMBL/GenBank/DDBJ databases">
        <authorList>
            <person name="Meng X."/>
        </authorList>
    </citation>
    <scope>NUCLEOTIDE SEQUENCE [LARGE SCALE GENOMIC DNA]</scope>
    <source>
        <strain evidence="2">DSM 19116</strain>
    </source>
</reference>
<dbReference type="AlphaFoldDB" id="A0A1Q5Q3S1"/>
<accession>A0A1Q5Q3S1</accession>
<proteinExistence type="predicted"/>
<dbReference type="EMBL" id="MQVR01000015">
    <property type="protein sequence ID" value="OKL54473.1"/>
    <property type="molecule type" value="Genomic_DNA"/>
</dbReference>
<keyword evidence="2" id="KW-1185">Reference proteome</keyword>
<comment type="caution">
    <text evidence="1">The sequence shown here is derived from an EMBL/GenBank/DDBJ whole genome shotgun (WGS) entry which is preliminary data.</text>
</comment>